<keyword evidence="1" id="KW-0472">Membrane</keyword>
<proteinExistence type="predicted"/>
<comment type="caution">
    <text evidence="4">The sequence shown here is derived from an EMBL/GenBank/DDBJ whole genome shotgun (WGS) entry which is preliminary data.</text>
</comment>
<dbReference type="InterPro" id="IPR040884">
    <property type="entry name" value="SLATT_1"/>
</dbReference>
<keyword evidence="1" id="KW-0812">Transmembrane</keyword>
<keyword evidence="1" id="KW-1133">Transmembrane helix</keyword>
<reference evidence="4 5" key="1">
    <citation type="submission" date="2020-11" db="EMBL/GenBank/DDBJ databases">
        <title>Kaistella gelatinilytica sp. nov., a flavobacterium isolated from Antarctic Soil.</title>
        <authorList>
            <person name="Li J."/>
        </authorList>
    </citation>
    <scope>NUCLEOTIDE SEQUENCE [LARGE SCALE GENOMIC DNA]</scope>
    <source>
        <strain evidence="4 5">G5-32</strain>
    </source>
</reference>
<evidence type="ECO:0000256" key="1">
    <source>
        <dbReference type="SAM" id="Phobius"/>
    </source>
</evidence>
<sequence>MDEKDFPNFYIAGDSASLSAQKFYTNYIKWSLISMLTAAVVAIYSFQEVESKRIGYVISGILLMISTILSLIIKNKKYESTWYRGRALAESAKTLTWRFMTKSEYFEDTINDDEAKKRFINRIKEIKNEFKDLNASLKAKHLSVPIITEKMIATRQLNLKDRMEFYLKNRIENQISWYSSKADANKNKYEIWFWAVIIMQILALVSVAYLVFNPESNIKLVGLFTSLSACCLAWLQLKKYQENKEAYTTAVSELNLIKQEAELIHTEEKFQIYVLDSENAMSREHTLWLAQKRI</sequence>
<dbReference type="EMBL" id="JADPVI010000001">
    <property type="protein sequence ID" value="MBF8456716.1"/>
    <property type="molecule type" value="Genomic_DNA"/>
</dbReference>
<accession>A0ABS0FAH5</accession>
<dbReference type="NCBIfam" id="NF033610">
    <property type="entry name" value="SLATT_3"/>
    <property type="match status" value="1"/>
</dbReference>
<feature type="domain" description="SMODS and SLOG-associating 2TM effector" evidence="3">
    <location>
        <begin position="7"/>
        <end position="162"/>
    </location>
</feature>
<gene>
    <name evidence="4" type="ORF">IV494_05920</name>
</gene>
<organism evidence="4 5">
    <name type="scientific">Kaistella gelatinilytica</name>
    <dbReference type="NCBI Taxonomy" id="2787636"/>
    <lineage>
        <taxon>Bacteria</taxon>
        <taxon>Pseudomonadati</taxon>
        <taxon>Bacteroidota</taxon>
        <taxon>Flavobacteriia</taxon>
        <taxon>Flavobacteriales</taxon>
        <taxon>Weeksellaceae</taxon>
        <taxon>Chryseobacterium group</taxon>
        <taxon>Kaistella</taxon>
    </lineage>
</organism>
<evidence type="ECO:0000259" key="2">
    <source>
        <dbReference type="Pfam" id="PF18181"/>
    </source>
</evidence>
<dbReference type="Pfam" id="PF18184">
    <property type="entry name" value="SLATT_3"/>
    <property type="match status" value="1"/>
</dbReference>
<keyword evidence="5" id="KW-1185">Reference proteome</keyword>
<evidence type="ECO:0000313" key="4">
    <source>
        <dbReference type="EMBL" id="MBF8456716.1"/>
    </source>
</evidence>
<dbReference type="RefSeq" id="WP_196079217.1">
    <property type="nucleotide sequence ID" value="NZ_JADPVI010000001.1"/>
</dbReference>
<feature type="transmembrane region" description="Helical" evidence="1">
    <location>
        <begin position="53"/>
        <end position="73"/>
    </location>
</feature>
<feature type="transmembrane region" description="Helical" evidence="1">
    <location>
        <begin position="27"/>
        <end position="47"/>
    </location>
</feature>
<feature type="transmembrane region" description="Helical" evidence="1">
    <location>
        <begin position="218"/>
        <end position="237"/>
    </location>
</feature>
<dbReference type="Pfam" id="PF18181">
    <property type="entry name" value="SLATT_1"/>
    <property type="match status" value="1"/>
</dbReference>
<evidence type="ECO:0000313" key="5">
    <source>
        <dbReference type="Proteomes" id="UP000660070"/>
    </source>
</evidence>
<feature type="domain" description="SMODS and SLOG-associating 2TM effector" evidence="2">
    <location>
        <begin position="166"/>
        <end position="288"/>
    </location>
</feature>
<dbReference type="NCBIfam" id="NF033634">
    <property type="entry name" value="SLATT_1"/>
    <property type="match status" value="1"/>
</dbReference>
<evidence type="ECO:0000259" key="3">
    <source>
        <dbReference type="Pfam" id="PF18184"/>
    </source>
</evidence>
<feature type="transmembrane region" description="Helical" evidence="1">
    <location>
        <begin position="191"/>
        <end position="212"/>
    </location>
</feature>
<protein>
    <submittedName>
        <fullName evidence="4">DUF4231 domain-containing protein</fullName>
    </submittedName>
</protein>
<dbReference type="InterPro" id="IPR041116">
    <property type="entry name" value="SLATT_3"/>
</dbReference>
<name>A0ABS0FAH5_9FLAO</name>
<dbReference type="Proteomes" id="UP000660070">
    <property type="component" value="Unassembled WGS sequence"/>
</dbReference>